<reference evidence="3" key="1">
    <citation type="submission" date="2023-03" db="UniProtKB">
        <authorList>
            <consortium name="EnsemblPlants"/>
        </authorList>
    </citation>
    <scope>IDENTIFICATION</scope>
</reference>
<evidence type="ECO:0000256" key="2">
    <source>
        <dbReference type="SAM" id="SignalP"/>
    </source>
</evidence>
<sequence>MEMEEKKKMKVVLRMLLLLLLILVGIAMANDEAANNVYSETSTPNPPNSYWEEVRKVVNKAYSYLFPPKIDFRPGKAVEDDSGLSVEDGNVKEAVTKSFEKTKEMVEDSAKAAAQTLQKPPPHSEL</sequence>
<dbReference type="KEGG" id="cmo:103499155"/>
<dbReference type="Gramene" id="MELO3C022653.2.1">
    <property type="protein sequence ID" value="MELO3C022653.2.1"/>
    <property type="gene ID" value="MELO3C022653.2"/>
</dbReference>
<evidence type="ECO:0000313" key="5">
    <source>
        <dbReference type="RefSeq" id="XP_008460283.1"/>
    </source>
</evidence>
<proteinExistence type="predicted"/>
<dbReference type="RefSeq" id="XP_008460283.1">
    <property type="nucleotide sequence ID" value="XM_008462061.2"/>
</dbReference>
<dbReference type="InParanoid" id="A0A1S3CDE0"/>
<dbReference type="GeneID" id="103499155"/>
<dbReference type="AlphaFoldDB" id="A0A1S3CDE0"/>
<organism evidence="4 5">
    <name type="scientific">Cucumis melo</name>
    <name type="common">Muskmelon</name>
    <dbReference type="NCBI Taxonomy" id="3656"/>
    <lineage>
        <taxon>Eukaryota</taxon>
        <taxon>Viridiplantae</taxon>
        <taxon>Streptophyta</taxon>
        <taxon>Embryophyta</taxon>
        <taxon>Tracheophyta</taxon>
        <taxon>Spermatophyta</taxon>
        <taxon>Magnoliopsida</taxon>
        <taxon>eudicotyledons</taxon>
        <taxon>Gunneridae</taxon>
        <taxon>Pentapetalae</taxon>
        <taxon>rosids</taxon>
        <taxon>fabids</taxon>
        <taxon>Cucurbitales</taxon>
        <taxon>Cucurbitaceae</taxon>
        <taxon>Benincaseae</taxon>
        <taxon>Cucumis</taxon>
    </lineage>
</organism>
<dbReference type="PANTHER" id="PTHR35463:SF11">
    <property type="entry name" value="TRANSMEMBRANE PROTEIN"/>
    <property type="match status" value="1"/>
</dbReference>
<keyword evidence="4" id="KW-1185">Reference proteome</keyword>
<dbReference type="Proteomes" id="UP001652600">
    <property type="component" value="Chromosome 4"/>
</dbReference>
<accession>A0A1S3CDE0</accession>
<name>A0A1S3CDE0_CUCME</name>
<dbReference type="OrthoDB" id="690661at2759"/>
<dbReference type="PANTHER" id="PTHR35463">
    <property type="entry name" value="TRANSMEMBRANE PROTEIN"/>
    <property type="match status" value="1"/>
</dbReference>
<evidence type="ECO:0000256" key="1">
    <source>
        <dbReference type="SAM" id="MobiDB-lite"/>
    </source>
</evidence>
<reference evidence="5" key="2">
    <citation type="submission" date="2025-04" db="UniProtKB">
        <authorList>
            <consortium name="RefSeq"/>
        </authorList>
    </citation>
    <scope>IDENTIFICATION</scope>
</reference>
<keyword evidence="2" id="KW-0732">Signal</keyword>
<feature type="chain" id="PRO_5044565625" evidence="2">
    <location>
        <begin position="30"/>
        <end position="126"/>
    </location>
</feature>
<evidence type="ECO:0000313" key="4">
    <source>
        <dbReference type="Proteomes" id="UP001652600"/>
    </source>
</evidence>
<protein>
    <submittedName>
        <fullName evidence="5">Uncharacterized protein LOC103499155</fullName>
    </submittedName>
</protein>
<evidence type="ECO:0000313" key="3">
    <source>
        <dbReference type="EnsemblPlants" id="MELO3C022653.2.1"/>
    </source>
</evidence>
<feature type="region of interest" description="Disordered" evidence="1">
    <location>
        <begin position="106"/>
        <end position="126"/>
    </location>
</feature>
<gene>
    <name evidence="5" type="primary">LOC103499155</name>
    <name evidence="3" type="synonym">103499155</name>
</gene>
<dbReference type="EnsemblPlants" id="MELO3C022653.2.1">
    <property type="protein sequence ID" value="MELO3C022653.2.1"/>
    <property type="gene ID" value="MELO3C022653.2"/>
</dbReference>
<feature type="signal peptide" evidence="2">
    <location>
        <begin position="1"/>
        <end position="29"/>
    </location>
</feature>